<organism evidence="3 4">
    <name type="scientific">Niabella pedocola</name>
    <dbReference type="NCBI Taxonomy" id="1752077"/>
    <lineage>
        <taxon>Bacteria</taxon>
        <taxon>Pseudomonadati</taxon>
        <taxon>Bacteroidota</taxon>
        <taxon>Chitinophagia</taxon>
        <taxon>Chitinophagales</taxon>
        <taxon>Chitinophagaceae</taxon>
        <taxon>Niabella</taxon>
    </lineage>
</organism>
<sequence>MKHNIRFQEFKGDTQCLQLPFYTEGPVADAGGNLYVTNLQGGQILRIGKDGTVDEWARSSCPNGQMIAANGDHLICDSVEACVKRFDQHGRFRAAAIAGRVGHYNITCPNDLVSDGNGGFFFTDSVRHTGVVVHVDRSGSARLIAEQLDYPNGIVLDHKRRRLYIAESYQNRIVMINLQQHTGAADVFCNLPQHPSLQETANLPDGLALDSYGNLWVAHYGMSCIWKIDPGGSHQEKMDTDILLTSNVFLNNDRVLITGGQAEPGPGYVRIIQT</sequence>
<protein>
    <submittedName>
        <fullName evidence="3">SMP-30/gluconolactonase/LRE family protein</fullName>
    </submittedName>
</protein>
<accession>A0ABS8PN53</accession>
<dbReference type="InterPro" id="IPR051262">
    <property type="entry name" value="SMP-30/CGR1_Lactonase"/>
</dbReference>
<dbReference type="InterPro" id="IPR000033">
    <property type="entry name" value="LDLR_classB_rpt"/>
</dbReference>
<dbReference type="Proteomes" id="UP001199816">
    <property type="component" value="Unassembled WGS sequence"/>
</dbReference>
<dbReference type="SMART" id="SM00135">
    <property type="entry name" value="LY"/>
    <property type="match status" value="2"/>
</dbReference>
<dbReference type="SUPFAM" id="SSF63829">
    <property type="entry name" value="Calcium-dependent phosphotriesterase"/>
    <property type="match status" value="1"/>
</dbReference>
<dbReference type="EMBL" id="JAJNEC010000004">
    <property type="protein sequence ID" value="MCD2422542.1"/>
    <property type="molecule type" value="Genomic_DNA"/>
</dbReference>
<evidence type="ECO:0000313" key="3">
    <source>
        <dbReference type="EMBL" id="MCD2422542.1"/>
    </source>
</evidence>
<name>A0ABS8PN53_9BACT</name>
<gene>
    <name evidence="3" type="ORF">LQ567_07185</name>
</gene>
<dbReference type="InterPro" id="IPR011042">
    <property type="entry name" value="6-blade_b-propeller_TolB-like"/>
</dbReference>
<dbReference type="PANTHER" id="PTHR47572">
    <property type="entry name" value="LIPOPROTEIN-RELATED"/>
    <property type="match status" value="1"/>
</dbReference>
<reference evidence="3 4" key="1">
    <citation type="submission" date="2021-11" db="EMBL/GenBank/DDBJ databases">
        <title>Genomic of Niabella pedocola.</title>
        <authorList>
            <person name="Wu T."/>
        </authorList>
    </citation>
    <scope>NUCLEOTIDE SEQUENCE [LARGE SCALE GENOMIC DNA]</scope>
    <source>
        <strain evidence="3 4">JCM 31011</strain>
    </source>
</reference>
<feature type="domain" description="SMP-30/Gluconolactonase/LRE-like region" evidence="2">
    <location>
        <begin position="23"/>
        <end position="248"/>
    </location>
</feature>
<evidence type="ECO:0000256" key="1">
    <source>
        <dbReference type="ARBA" id="ARBA00022801"/>
    </source>
</evidence>
<dbReference type="RefSeq" id="WP_231003629.1">
    <property type="nucleotide sequence ID" value="NZ_JAJNEC010000004.1"/>
</dbReference>
<evidence type="ECO:0000259" key="2">
    <source>
        <dbReference type="Pfam" id="PF08450"/>
    </source>
</evidence>
<proteinExistence type="predicted"/>
<evidence type="ECO:0000313" key="4">
    <source>
        <dbReference type="Proteomes" id="UP001199816"/>
    </source>
</evidence>
<keyword evidence="1" id="KW-0378">Hydrolase</keyword>
<dbReference type="Pfam" id="PF08450">
    <property type="entry name" value="SGL"/>
    <property type="match status" value="1"/>
</dbReference>
<keyword evidence="4" id="KW-1185">Reference proteome</keyword>
<dbReference type="PANTHER" id="PTHR47572:SF4">
    <property type="entry name" value="LACTONASE DRP35"/>
    <property type="match status" value="1"/>
</dbReference>
<dbReference type="InterPro" id="IPR013658">
    <property type="entry name" value="SGL"/>
</dbReference>
<comment type="caution">
    <text evidence="3">The sequence shown here is derived from an EMBL/GenBank/DDBJ whole genome shotgun (WGS) entry which is preliminary data.</text>
</comment>
<dbReference type="Gene3D" id="2.120.10.30">
    <property type="entry name" value="TolB, C-terminal domain"/>
    <property type="match status" value="1"/>
</dbReference>